<dbReference type="Pfam" id="PF06961">
    <property type="entry name" value="DUF1294"/>
    <property type="match status" value="1"/>
</dbReference>
<evidence type="ECO:0000256" key="1">
    <source>
        <dbReference type="SAM" id="Phobius"/>
    </source>
</evidence>
<keyword evidence="1" id="KW-0472">Membrane</keyword>
<dbReference type="InterPro" id="IPR012156">
    <property type="entry name" value="Cold_shock_CspA"/>
</dbReference>
<dbReference type="EMBL" id="JACRSN010000010">
    <property type="protein sequence ID" value="MBC8533951.1"/>
    <property type="molecule type" value="Genomic_DNA"/>
</dbReference>
<feature type="transmembrane region" description="Helical" evidence="1">
    <location>
        <begin position="70"/>
        <end position="90"/>
    </location>
</feature>
<dbReference type="PIRSF" id="PIRSF002599">
    <property type="entry name" value="Cold_shock_A"/>
    <property type="match status" value="1"/>
</dbReference>
<gene>
    <name evidence="2" type="ORF">IAG03_08025</name>
</gene>
<dbReference type="Proteomes" id="UP000651482">
    <property type="component" value="Unassembled WGS sequence"/>
</dbReference>
<evidence type="ECO:0000313" key="2">
    <source>
        <dbReference type="EMBL" id="MBC8533951.1"/>
    </source>
</evidence>
<dbReference type="InterPro" id="IPR010718">
    <property type="entry name" value="DUF1294"/>
</dbReference>
<organism evidence="2 3">
    <name type="scientific">Yeguia hominis</name>
    <dbReference type="NCBI Taxonomy" id="2763662"/>
    <lineage>
        <taxon>Bacteria</taxon>
        <taxon>Bacillati</taxon>
        <taxon>Bacillota</taxon>
        <taxon>Clostridia</taxon>
        <taxon>Eubacteriales</taxon>
        <taxon>Yeguiaceae</taxon>
        <taxon>Yeguia</taxon>
    </lineage>
</organism>
<proteinExistence type="predicted"/>
<sequence>MLDWRFIGAGYLVLINGIVFVLFGVDKRRARRQQWRIPEATLLGFAALGGSIGALLGMRLFHHKTRHPKFFVGVPVILGLQIALAVVLWLRFG</sequence>
<evidence type="ECO:0000313" key="3">
    <source>
        <dbReference type="Proteomes" id="UP000651482"/>
    </source>
</evidence>
<dbReference type="AlphaFoldDB" id="A0A926D9X6"/>
<accession>A0A926D9X6</accession>
<keyword evidence="1" id="KW-1133">Transmembrane helix</keyword>
<reference evidence="2" key="1">
    <citation type="submission" date="2020-08" db="EMBL/GenBank/DDBJ databases">
        <title>Genome public.</title>
        <authorList>
            <person name="Liu C."/>
            <person name="Sun Q."/>
        </authorList>
    </citation>
    <scope>NUCLEOTIDE SEQUENCE</scope>
    <source>
        <strain evidence="2">NSJ-40</strain>
    </source>
</reference>
<feature type="transmembrane region" description="Helical" evidence="1">
    <location>
        <begin position="6"/>
        <end position="25"/>
    </location>
</feature>
<feature type="transmembrane region" description="Helical" evidence="1">
    <location>
        <begin position="37"/>
        <end position="58"/>
    </location>
</feature>
<dbReference type="GO" id="GO:0003676">
    <property type="term" value="F:nucleic acid binding"/>
    <property type="evidence" value="ECO:0007669"/>
    <property type="project" value="InterPro"/>
</dbReference>
<comment type="caution">
    <text evidence="2">The sequence shown here is derived from an EMBL/GenBank/DDBJ whole genome shotgun (WGS) entry which is preliminary data.</text>
</comment>
<protein>
    <submittedName>
        <fullName evidence="2">DUF1294 domain-containing protein</fullName>
    </submittedName>
</protein>
<name>A0A926D9X6_9FIRM</name>
<keyword evidence="3" id="KW-1185">Reference proteome</keyword>
<keyword evidence="1" id="KW-0812">Transmembrane</keyword>